<protein>
    <submittedName>
        <fullName evidence="1">Uncharacterized protein</fullName>
    </submittedName>
</protein>
<dbReference type="Proteomes" id="UP001596337">
    <property type="component" value="Unassembled WGS sequence"/>
</dbReference>
<comment type="caution">
    <text evidence="1">The sequence shown here is derived from an EMBL/GenBank/DDBJ whole genome shotgun (WGS) entry which is preliminary data.</text>
</comment>
<evidence type="ECO:0000313" key="1">
    <source>
        <dbReference type="EMBL" id="MFC6870269.1"/>
    </source>
</evidence>
<accession>A0ABW2C867</accession>
<sequence>MTEPDNLPERVDALETHGKQMREEVVTARSDAAAARMLAAAADRDVSEVRSELRAHTSALNALRETQLEQGKVLDKHTGILGEHSKVLDKHTGILGEHSKVLDKHTGILGEHSKVLGEHSAILTEHTRTLSEQGEILGGHTTMLGNVQAGITQILELLTERRAT</sequence>
<dbReference type="EMBL" id="JBHSXX010000001">
    <property type="protein sequence ID" value="MFC6870269.1"/>
    <property type="molecule type" value="Genomic_DNA"/>
</dbReference>
<name>A0ABW2C867_9PSEU</name>
<proteinExistence type="predicted"/>
<gene>
    <name evidence="1" type="ORF">ACFQGD_24325</name>
</gene>
<evidence type="ECO:0000313" key="2">
    <source>
        <dbReference type="Proteomes" id="UP001596337"/>
    </source>
</evidence>
<keyword evidence="2" id="KW-1185">Reference proteome</keyword>
<organism evidence="1 2">
    <name type="scientific">Haloechinothrix salitolerans</name>
    <dbReference type="NCBI Taxonomy" id="926830"/>
    <lineage>
        <taxon>Bacteria</taxon>
        <taxon>Bacillati</taxon>
        <taxon>Actinomycetota</taxon>
        <taxon>Actinomycetes</taxon>
        <taxon>Pseudonocardiales</taxon>
        <taxon>Pseudonocardiaceae</taxon>
        <taxon>Haloechinothrix</taxon>
    </lineage>
</organism>
<reference evidence="2" key="1">
    <citation type="journal article" date="2019" name="Int. J. Syst. Evol. Microbiol.">
        <title>The Global Catalogue of Microorganisms (GCM) 10K type strain sequencing project: providing services to taxonomists for standard genome sequencing and annotation.</title>
        <authorList>
            <consortium name="The Broad Institute Genomics Platform"/>
            <consortium name="The Broad Institute Genome Sequencing Center for Infectious Disease"/>
            <person name="Wu L."/>
            <person name="Ma J."/>
        </authorList>
    </citation>
    <scope>NUCLEOTIDE SEQUENCE [LARGE SCALE GENOMIC DNA]</scope>
    <source>
        <strain evidence="2">KCTC 32255</strain>
    </source>
</reference>
<dbReference type="RefSeq" id="WP_345389636.1">
    <property type="nucleotide sequence ID" value="NZ_BAABLA010000002.1"/>
</dbReference>